<protein>
    <submittedName>
        <fullName evidence="2">MBL fold metallo-hydrolase</fullName>
    </submittedName>
</protein>
<dbReference type="Proteomes" id="UP001501586">
    <property type="component" value="Unassembled WGS sequence"/>
</dbReference>
<keyword evidence="3" id="KW-1185">Reference proteome</keyword>
<dbReference type="PANTHER" id="PTHR43546">
    <property type="entry name" value="UPF0173 METAL-DEPENDENT HYDROLASE MJ1163-RELATED"/>
    <property type="match status" value="1"/>
</dbReference>
<sequence length="220" mass="23194">MESLEFTVWGHAGVRLEREGGSLAVDPGGFTDPQILAGVSAVLVTHEHADHVQPEKMARALADTSGFHLWAPRGVVEALEDAGASAERVHVASPGEDFEAAGFRVRVLGGEHAVIHPNLPRVANLAYLIEESVLHPGDSFPELPAGVAVDVLALPVSAPWMKIAEAVDFAAAVSPRVVVPIHDAILSDEGKAIVDRLVPNLIGEASYRRLAPGEALAVSR</sequence>
<evidence type="ECO:0000259" key="1">
    <source>
        <dbReference type="SMART" id="SM00849"/>
    </source>
</evidence>
<dbReference type="InterPro" id="IPR050114">
    <property type="entry name" value="UPF0173_UPF0282_UlaG_hydrolase"/>
</dbReference>
<gene>
    <name evidence="2" type="ORF">GCM10022261_19820</name>
</gene>
<dbReference type="InterPro" id="IPR001279">
    <property type="entry name" value="Metallo-B-lactamas"/>
</dbReference>
<evidence type="ECO:0000313" key="2">
    <source>
        <dbReference type="EMBL" id="GAA4284451.1"/>
    </source>
</evidence>
<dbReference type="Pfam" id="PF13483">
    <property type="entry name" value="Lactamase_B_3"/>
    <property type="match status" value="1"/>
</dbReference>
<dbReference type="EMBL" id="BAABAZ010000006">
    <property type="protein sequence ID" value="GAA4284451.1"/>
    <property type="molecule type" value="Genomic_DNA"/>
</dbReference>
<comment type="caution">
    <text evidence="2">The sequence shown here is derived from an EMBL/GenBank/DDBJ whole genome shotgun (WGS) entry which is preliminary data.</text>
</comment>
<dbReference type="RefSeq" id="WP_236866495.1">
    <property type="nucleotide sequence ID" value="NZ_BAABAZ010000006.1"/>
</dbReference>
<organism evidence="2 3">
    <name type="scientific">Brevibacterium daeguense</name>
    <dbReference type="NCBI Taxonomy" id="909936"/>
    <lineage>
        <taxon>Bacteria</taxon>
        <taxon>Bacillati</taxon>
        <taxon>Actinomycetota</taxon>
        <taxon>Actinomycetes</taxon>
        <taxon>Micrococcales</taxon>
        <taxon>Brevibacteriaceae</taxon>
        <taxon>Brevibacterium</taxon>
    </lineage>
</organism>
<name>A0ABP8EKE0_9MICO</name>
<dbReference type="SUPFAM" id="SSF56281">
    <property type="entry name" value="Metallo-hydrolase/oxidoreductase"/>
    <property type="match status" value="1"/>
</dbReference>
<feature type="domain" description="Metallo-beta-lactamase" evidence="1">
    <location>
        <begin position="10"/>
        <end position="182"/>
    </location>
</feature>
<accession>A0ABP8EKE0</accession>
<dbReference type="Gene3D" id="3.60.15.10">
    <property type="entry name" value="Ribonuclease Z/Hydroxyacylglutathione hydrolase-like"/>
    <property type="match status" value="1"/>
</dbReference>
<evidence type="ECO:0000313" key="3">
    <source>
        <dbReference type="Proteomes" id="UP001501586"/>
    </source>
</evidence>
<dbReference type="SMART" id="SM00849">
    <property type="entry name" value="Lactamase_B"/>
    <property type="match status" value="1"/>
</dbReference>
<reference evidence="3" key="1">
    <citation type="journal article" date="2019" name="Int. J. Syst. Evol. Microbiol.">
        <title>The Global Catalogue of Microorganisms (GCM) 10K type strain sequencing project: providing services to taxonomists for standard genome sequencing and annotation.</title>
        <authorList>
            <consortium name="The Broad Institute Genomics Platform"/>
            <consortium name="The Broad Institute Genome Sequencing Center for Infectious Disease"/>
            <person name="Wu L."/>
            <person name="Ma J."/>
        </authorList>
    </citation>
    <scope>NUCLEOTIDE SEQUENCE [LARGE SCALE GENOMIC DNA]</scope>
    <source>
        <strain evidence="3">JCM 17458</strain>
    </source>
</reference>
<dbReference type="PANTHER" id="PTHR43546:SF3">
    <property type="entry name" value="UPF0173 METAL-DEPENDENT HYDROLASE MJ1163"/>
    <property type="match status" value="1"/>
</dbReference>
<dbReference type="InterPro" id="IPR036866">
    <property type="entry name" value="RibonucZ/Hydroxyglut_hydro"/>
</dbReference>
<proteinExistence type="predicted"/>